<evidence type="ECO:0000256" key="1">
    <source>
        <dbReference type="SAM" id="Phobius"/>
    </source>
</evidence>
<dbReference type="AlphaFoldDB" id="A0AA85K1S6"/>
<keyword evidence="1" id="KW-0812">Transmembrane</keyword>
<keyword evidence="2" id="KW-1185">Reference proteome</keyword>
<proteinExistence type="predicted"/>
<reference evidence="2" key="1">
    <citation type="submission" date="2022-06" db="EMBL/GenBank/DDBJ databases">
        <authorList>
            <person name="Berger JAMES D."/>
            <person name="Berger JAMES D."/>
        </authorList>
    </citation>
    <scope>NUCLEOTIDE SEQUENCE [LARGE SCALE GENOMIC DNA]</scope>
</reference>
<evidence type="ECO:0000313" key="2">
    <source>
        <dbReference type="Proteomes" id="UP000050795"/>
    </source>
</evidence>
<protein>
    <submittedName>
        <fullName evidence="3">Uncharacterized protein</fullName>
    </submittedName>
</protein>
<dbReference type="WBParaSite" id="TREG1_60530.1">
    <property type="protein sequence ID" value="TREG1_60530.1"/>
    <property type="gene ID" value="TREG1_60530"/>
</dbReference>
<reference evidence="3" key="2">
    <citation type="submission" date="2023-11" db="UniProtKB">
        <authorList>
            <consortium name="WormBaseParasite"/>
        </authorList>
    </citation>
    <scope>IDENTIFICATION</scope>
</reference>
<name>A0AA85K1S6_TRIRE</name>
<dbReference type="Proteomes" id="UP000050795">
    <property type="component" value="Unassembled WGS sequence"/>
</dbReference>
<dbReference type="Gene3D" id="3.10.450.40">
    <property type="match status" value="2"/>
</dbReference>
<feature type="transmembrane region" description="Helical" evidence="1">
    <location>
        <begin position="102"/>
        <end position="127"/>
    </location>
</feature>
<accession>A0AA85K1S6</accession>
<keyword evidence="1" id="KW-0472">Membrane</keyword>
<organism evidence="2 3">
    <name type="scientific">Trichobilharzia regenti</name>
    <name type="common">Nasal bird schistosome</name>
    <dbReference type="NCBI Taxonomy" id="157069"/>
    <lineage>
        <taxon>Eukaryota</taxon>
        <taxon>Metazoa</taxon>
        <taxon>Spiralia</taxon>
        <taxon>Lophotrochozoa</taxon>
        <taxon>Platyhelminthes</taxon>
        <taxon>Trematoda</taxon>
        <taxon>Digenea</taxon>
        <taxon>Strigeidida</taxon>
        <taxon>Schistosomatoidea</taxon>
        <taxon>Schistosomatidae</taxon>
        <taxon>Trichobilharzia</taxon>
    </lineage>
</organism>
<sequence length="468" mass="54617">MIDIVDFLEEGNKADISSQRNDLSCSSAAIISQERFTSLTEFHLKPLNENQCDQYHQLLEGSKELPENSNLQELSSLFNERISHLRNNNNHHNHTFIYRNRVIFIGLLIITCCIIFPAIFFVCYTALHCQIKQDGLNETMTTNRFISDESSYYILNNNNNTNLLNSLHTLTFPSAFPTSTNDTTFINSSLLNISKIETLNQSNFSSVKQNPVNLDFGIFDEPSEKEYENVIRFLKLKFNNFYAYTKSDQDISLDNKSWSEQFRMNILWSLSLHIPNKKERTAYFNRLLLFKKQAVFKRYGIVIILCGSCKRIPQIREYLVGPLSQPIKLKLLNIYPFYKRPLTNIEYNAILDFLTIQTNRIDHIIQDAYSASYFMQNPLNNFWLLKNRTMNESKSLCQKQNYKNIDNVNGRPNCLIPTFASPLVTNQTPRRRCIWIRLSREVAPFIQYPVDVQFYGFPAMHTYCGVSY</sequence>
<keyword evidence="1" id="KW-1133">Transmembrane helix</keyword>
<evidence type="ECO:0000313" key="3">
    <source>
        <dbReference type="WBParaSite" id="TREG1_60530.1"/>
    </source>
</evidence>